<evidence type="ECO:0000313" key="2">
    <source>
        <dbReference type="Proteomes" id="UP000028582"/>
    </source>
</evidence>
<evidence type="ECO:0000313" key="1">
    <source>
        <dbReference type="EMBL" id="ETO68991.1"/>
    </source>
</evidence>
<dbReference type="Proteomes" id="UP000028582">
    <property type="component" value="Unassembled WGS sequence"/>
</dbReference>
<organism evidence="1 2">
    <name type="scientific">Phytophthora nicotianae P1976</name>
    <dbReference type="NCBI Taxonomy" id="1317066"/>
    <lineage>
        <taxon>Eukaryota</taxon>
        <taxon>Sar</taxon>
        <taxon>Stramenopiles</taxon>
        <taxon>Oomycota</taxon>
        <taxon>Peronosporomycetes</taxon>
        <taxon>Peronosporales</taxon>
        <taxon>Peronosporaceae</taxon>
        <taxon>Phytophthora</taxon>
    </lineage>
</organism>
<accession>A0A080ZQT0</accession>
<reference evidence="1 2" key="1">
    <citation type="submission" date="2013-11" db="EMBL/GenBank/DDBJ databases">
        <title>The Genome Sequence of Phytophthora parasitica P1976.</title>
        <authorList>
            <consortium name="The Broad Institute Genomics Platform"/>
            <person name="Russ C."/>
            <person name="Tyler B."/>
            <person name="Panabieres F."/>
            <person name="Shan W."/>
            <person name="Tripathy S."/>
            <person name="Grunwald N."/>
            <person name="Machado M."/>
            <person name="Johnson C.S."/>
            <person name="Walker B."/>
            <person name="Young S."/>
            <person name="Zeng Q."/>
            <person name="Gargeya S."/>
            <person name="Fitzgerald M."/>
            <person name="Haas B."/>
            <person name="Abouelleil A."/>
            <person name="Allen A.W."/>
            <person name="Alvarado L."/>
            <person name="Arachchi H.M."/>
            <person name="Berlin A.M."/>
            <person name="Chapman S.B."/>
            <person name="Gainer-Dewar J."/>
            <person name="Goldberg J."/>
            <person name="Griggs A."/>
            <person name="Gujja S."/>
            <person name="Hansen M."/>
            <person name="Howarth C."/>
            <person name="Imamovic A."/>
            <person name="Ireland A."/>
            <person name="Larimer J."/>
            <person name="McCowan C."/>
            <person name="Murphy C."/>
            <person name="Pearson M."/>
            <person name="Poon T.W."/>
            <person name="Priest M."/>
            <person name="Roberts A."/>
            <person name="Saif S."/>
            <person name="Shea T."/>
            <person name="Sisk P."/>
            <person name="Sykes S."/>
            <person name="Wortman J."/>
            <person name="Nusbaum C."/>
            <person name="Birren B."/>
        </authorList>
    </citation>
    <scope>NUCLEOTIDE SEQUENCE [LARGE SCALE GENOMIC DNA]</scope>
    <source>
        <strain evidence="1 2">P1976</strain>
    </source>
</reference>
<dbReference type="AlphaFoldDB" id="A0A080ZQT0"/>
<dbReference type="EMBL" id="ANJA01002595">
    <property type="protein sequence ID" value="ETO68991.1"/>
    <property type="molecule type" value="Genomic_DNA"/>
</dbReference>
<dbReference type="OrthoDB" id="125900at2759"/>
<name>A0A080ZQT0_PHYNI</name>
<proteinExistence type="predicted"/>
<protein>
    <submittedName>
        <fullName evidence="1">Uncharacterized protein</fullName>
    </submittedName>
</protein>
<gene>
    <name evidence="1" type="ORF">F444_14305</name>
</gene>
<comment type="caution">
    <text evidence="1">The sequence shown here is derived from an EMBL/GenBank/DDBJ whole genome shotgun (WGS) entry which is preliminary data.</text>
</comment>
<sequence length="208" mass="23443">MALLARTFRTIVGLPWRSFDLLDQAMRWSAIPEIMEAPTSQKWADDLFTPCSTKCWLSPKFSYDDDTDSSGSEISYESDLYDEDDDEEWSCSENEEELDGLSFGGDGYVDCWGDRWFWNPGYDDEGGSDLMELSDAETSSYVVERLVDYVMPTMAFSTEAAIDVWIEKYGSSALQVRFVTVVLSEPTTIDTSAYGLQCIKTGLFVAVL</sequence>